<gene>
    <name evidence="7 9" type="primary">pgl</name>
    <name evidence="9" type="ORF">GSY63_00195</name>
</gene>
<evidence type="ECO:0000256" key="6">
    <source>
        <dbReference type="ARBA" id="ARBA00020337"/>
    </source>
</evidence>
<accession>A0A965ZD00</accession>
<keyword evidence="7 9" id="KW-0378">Hydrolase</keyword>
<dbReference type="InterPro" id="IPR039104">
    <property type="entry name" value="6PGL"/>
</dbReference>
<dbReference type="InterPro" id="IPR037171">
    <property type="entry name" value="NagB/RpiA_transferase-like"/>
</dbReference>
<feature type="domain" description="Glucosamine/galactosamine-6-phosphate isomerase" evidence="8">
    <location>
        <begin position="10"/>
        <end position="228"/>
    </location>
</feature>
<comment type="pathway">
    <text evidence="3 7">Carbohydrate degradation; pentose phosphate pathway; D-ribulose 5-phosphate from D-glucose 6-phosphate (oxidative stage): step 2/3.</text>
</comment>
<dbReference type="Pfam" id="PF01182">
    <property type="entry name" value="Glucosamine_iso"/>
    <property type="match status" value="1"/>
</dbReference>
<dbReference type="GO" id="GO:0006098">
    <property type="term" value="P:pentose-phosphate shunt"/>
    <property type="evidence" value="ECO:0007669"/>
    <property type="project" value="InterPro"/>
</dbReference>
<protein>
    <recommendedName>
        <fullName evidence="6 7">6-phosphogluconolactonase</fullName>
        <shortName evidence="7">6PGL</shortName>
        <ecNumber evidence="5 7">3.1.1.31</ecNumber>
    </recommendedName>
</protein>
<keyword evidence="10" id="KW-1185">Reference proteome</keyword>
<dbReference type="InterPro" id="IPR006148">
    <property type="entry name" value="Glc/Gal-6P_isomerase"/>
</dbReference>
<dbReference type="EC" id="3.1.1.31" evidence="5 7"/>
<reference evidence="9" key="1">
    <citation type="submission" date="2020-01" db="EMBL/GenBank/DDBJ databases">
        <authorList>
            <person name="Seo Y.L."/>
        </authorList>
    </citation>
    <scope>NUCLEOTIDE SEQUENCE</scope>
    <source>
        <strain evidence="9">R11</strain>
    </source>
</reference>
<dbReference type="GO" id="GO:0005975">
    <property type="term" value="P:carbohydrate metabolic process"/>
    <property type="evidence" value="ECO:0007669"/>
    <property type="project" value="UniProtKB-UniRule"/>
</dbReference>
<evidence type="ECO:0000313" key="10">
    <source>
        <dbReference type="Proteomes" id="UP000638732"/>
    </source>
</evidence>
<comment type="catalytic activity">
    <reaction evidence="1 7">
        <text>6-phospho-D-glucono-1,5-lactone + H2O = 6-phospho-D-gluconate + H(+)</text>
        <dbReference type="Rhea" id="RHEA:12556"/>
        <dbReference type="ChEBI" id="CHEBI:15377"/>
        <dbReference type="ChEBI" id="CHEBI:15378"/>
        <dbReference type="ChEBI" id="CHEBI:57955"/>
        <dbReference type="ChEBI" id="CHEBI:58759"/>
        <dbReference type="EC" id="3.1.1.31"/>
    </reaction>
</comment>
<comment type="similarity">
    <text evidence="4 7">Belongs to the glucosamine/galactosamine-6-phosphate isomerase family. 6-phosphogluconolactonase subfamily.</text>
</comment>
<sequence>MIEIFKNTEEQNIAAAEQFVQSAKEAIAAKGIFNVALTGGSSPEKFYKLLAESPYREQVEWEKVAIYWGDERWVPLDDDKSNAKMAERTLLSHVPIPKEQIYFMYKDGVEPETYALDYEHLLKKNLGPEGSFDLIFLGMGDDGHTASLFPGEAVLGEEIQWVDAYFLIPQDMYRITLTAPLINKAKKIVFVLYGEKKAHALQQVLEGPDQHTKYPSQLIKPTNGEVLWFIDEAAAANLTNKA</sequence>
<dbReference type="PANTHER" id="PTHR11054">
    <property type="entry name" value="6-PHOSPHOGLUCONOLACTONASE"/>
    <property type="match status" value="1"/>
</dbReference>
<evidence type="ECO:0000259" key="8">
    <source>
        <dbReference type="Pfam" id="PF01182"/>
    </source>
</evidence>
<dbReference type="GO" id="GO:0017057">
    <property type="term" value="F:6-phosphogluconolactonase activity"/>
    <property type="evidence" value="ECO:0007669"/>
    <property type="project" value="UniProtKB-UniRule"/>
</dbReference>
<comment type="function">
    <text evidence="2 7">Hydrolysis of 6-phosphogluconolactone to 6-phosphogluconate.</text>
</comment>
<dbReference type="CDD" id="cd01400">
    <property type="entry name" value="6PGL"/>
    <property type="match status" value="1"/>
</dbReference>
<dbReference type="Gene3D" id="3.40.50.1360">
    <property type="match status" value="1"/>
</dbReference>
<dbReference type="NCBIfam" id="TIGR01198">
    <property type="entry name" value="pgl"/>
    <property type="match status" value="1"/>
</dbReference>
<evidence type="ECO:0000256" key="5">
    <source>
        <dbReference type="ARBA" id="ARBA00013198"/>
    </source>
</evidence>
<reference evidence="9" key="2">
    <citation type="submission" date="2020-10" db="EMBL/GenBank/DDBJ databases">
        <title>Mucilaginibacter sp. nov., isolated from soil.</title>
        <authorList>
            <person name="Jeon C.O."/>
        </authorList>
    </citation>
    <scope>NUCLEOTIDE SEQUENCE</scope>
    <source>
        <strain evidence="9">R11</strain>
    </source>
</reference>
<evidence type="ECO:0000256" key="7">
    <source>
        <dbReference type="RuleBase" id="RU365095"/>
    </source>
</evidence>
<dbReference type="EMBL" id="WWEO01000025">
    <property type="protein sequence ID" value="NCD67769.1"/>
    <property type="molecule type" value="Genomic_DNA"/>
</dbReference>
<dbReference type="SUPFAM" id="SSF100950">
    <property type="entry name" value="NagB/RpiA/CoA transferase-like"/>
    <property type="match status" value="1"/>
</dbReference>
<organism evidence="9 10">
    <name type="scientific">Mucilaginibacter agri</name>
    <dbReference type="NCBI Taxonomy" id="2695265"/>
    <lineage>
        <taxon>Bacteria</taxon>
        <taxon>Pseudomonadati</taxon>
        <taxon>Bacteroidota</taxon>
        <taxon>Sphingobacteriia</taxon>
        <taxon>Sphingobacteriales</taxon>
        <taxon>Sphingobacteriaceae</taxon>
        <taxon>Mucilaginibacter</taxon>
    </lineage>
</organism>
<evidence type="ECO:0000313" key="9">
    <source>
        <dbReference type="EMBL" id="NCD67769.1"/>
    </source>
</evidence>
<evidence type="ECO:0000256" key="3">
    <source>
        <dbReference type="ARBA" id="ARBA00004961"/>
    </source>
</evidence>
<dbReference type="InterPro" id="IPR005900">
    <property type="entry name" value="6-phosphogluconolactonase_DevB"/>
</dbReference>
<evidence type="ECO:0000256" key="4">
    <source>
        <dbReference type="ARBA" id="ARBA00010662"/>
    </source>
</evidence>
<name>A0A965ZD00_9SPHI</name>
<dbReference type="PANTHER" id="PTHR11054:SF0">
    <property type="entry name" value="6-PHOSPHOGLUCONOLACTONASE"/>
    <property type="match status" value="1"/>
</dbReference>
<dbReference type="Proteomes" id="UP000638732">
    <property type="component" value="Unassembled WGS sequence"/>
</dbReference>
<dbReference type="RefSeq" id="WP_166583832.1">
    <property type="nucleotide sequence ID" value="NZ_WWEO01000025.1"/>
</dbReference>
<dbReference type="AlphaFoldDB" id="A0A965ZD00"/>
<evidence type="ECO:0000256" key="2">
    <source>
        <dbReference type="ARBA" id="ARBA00002681"/>
    </source>
</evidence>
<comment type="caution">
    <text evidence="9">The sequence shown here is derived from an EMBL/GenBank/DDBJ whole genome shotgun (WGS) entry which is preliminary data.</text>
</comment>
<proteinExistence type="inferred from homology"/>
<evidence type="ECO:0000256" key="1">
    <source>
        <dbReference type="ARBA" id="ARBA00000832"/>
    </source>
</evidence>